<dbReference type="RefSeq" id="WP_150437624.1">
    <property type="nucleotide sequence ID" value="NZ_VYKJ01000020.1"/>
</dbReference>
<comment type="caution">
    <text evidence="1">The sequence shown here is derived from an EMBL/GenBank/DDBJ whole genome shotgun (WGS) entry which is preliminary data.</text>
</comment>
<evidence type="ECO:0008006" key="3">
    <source>
        <dbReference type="Google" id="ProtNLM"/>
    </source>
</evidence>
<sequence>MSILKPDDNRVLAPAWFKSEEAIYSAELRALSRSTAPTLNFSNLKQLQEIFLERPNIDIAIELLSVSYTENAIDISRQAATYIIESNKKIPSTLSMFCQNIISGKMKEGIANDDIRSQIRDKKIWLRNNSNDCLSWIDLSRLYMSIGQISQAEKAILTGLGLSINNRWVTRVSSRFFFNLEDFERSHNILIKHPNINNDPWLLASELAISNAYGRNSRYWAHSKKALEFGYPFCHISELQSSIGTLELKSGAIKKAKTHFGNSLKYPNGNVFAQAKWAERKGNIKNLVQHADLIKQQRAFEAKYQEAYYNKNMELALYFAKKWLEEEPFNPKPAIHASYIASLLDDYGQCRDISLKGLLINPNDETLKLNLIFSSISLEHMEKDEISPKSYLKAIDSVKEMLKHEDKDSYPHAFANMGLLHYKTGDLENGKKFYELATEHFKNKKLSSFVISELNHLREALISNAPWKEDLFKRIEASAKSGGYWSNPCVSFYIGKLQKIRVSPGNWKQLLTEKHQCTETDSGEMTLSSKKFDFSNKSPTIWLPKKIK</sequence>
<accession>A0A5J5FQV0</accession>
<dbReference type="OrthoDB" id="8416895at2"/>
<dbReference type="InterPro" id="IPR019734">
    <property type="entry name" value="TPR_rpt"/>
</dbReference>
<dbReference type="SUPFAM" id="SSF48452">
    <property type="entry name" value="TPR-like"/>
    <property type="match status" value="1"/>
</dbReference>
<name>A0A5J5FQV0_9GAMM</name>
<evidence type="ECO:0000313" key="2">
    <source>
        <dbReference type="Proteomes" id="UP000335415"/>
    </source>
</evidence>
<dbReference type="EMBL" id="VYKJ01000020">
    <property type="protein sequence ID" value="KAA8995397.1"/>
    <property type="molecule type" value="Genomic_DNA"/>
</dbReference>
<dbReference type="Pfam" id="PF13181">
    <property type="entry name" value="TPR_8"/>
    <property type="match status" value="1"/>
</dbReference>
<organism evidence="1 2">
    <name type="scientific">Affinibrenneria salicis</name>
    <dbReference type="NCBI Taxonomy" id="2590031"/>
    <lineage>
        <taxon>Bacteria</taxon>
        <taxon>Pseudomonadati</taxon>
        <taxon>Pseudomonadota</taxon>
        <taxon>Gammaproteobacteria</taxon>
        <taxon>Enterobacterales</taxon>
        <taxon>Pectobacteriaceae</taxon>
        <taxon>Affinibrenneria</taxon>
    </lineage>
</organism>
<reference evidence="1 2" key="1">
    <citation type="submission" date="2019-09" db="EMBL/GenBank/DDBJ databases">
        <authorList>
            <person name="Li Y."/>
        </authorList>
    </citation>
    <scope>NUCLEOTIDE SEQUENCE [LARGE SCALE GENOMIC DNA]</scope>
    <source>
        <strain evidence="1 2">L3-3HA</strain>
    </source>
</reference>
<dbReference type="Proteomes" id="UP000335415">
    <property type="component" value="Unassembled WGS sequence"/>
</dbReference>
<keyword evidence="2" id="KW-1185">Reference proteome</keyword>
<proteinExistence type="predicted"/>
<gene>
    <name evidence="1" type="ORF">FJU30_24740</name>
</gene>
<dbReference type="InterPro" id="IPR011990">
    <property type="entry name" value="TPR-like_helical_dom_sf"/>
</dbReference>
<dbReference type="AlphaFoldDB" id="A0A5J5FQV0"/>
<evidence type="ECO:0000313" key="1">
    <source>
        <dbReference type="EMBL" id="KAA8995397.1"/>
    </source>
</evidence>
<dbReference type="SMART" id="SM00028">
    <property type="entry name" value="TPR"/>
    <property type="match status" value="3"/>
</dbReference>
<protein>
    <recommendedName>
        <fullName evidence="3">Tetratricopeptide repeat protein</fullName>
    </recommendedName>
</protein>
<dbReference type="Gene3D" id="1.25.40.10">
    <property type="entry name" value="Tetratricopeptide repeat domain"/>
    <property type="match status" value="1"/>
</dbReference>